<dbReference type="Pfam" id="PF00009">
    <property type="entry name" value="GTP_EFTU"/>
    <property type="match status" value="1"/>
</dbReference>
<keyword evidence="13" id="KW-1185">Reference proteome</keyword>
<feature type="domain" description="Tr-type G" evidence="11">
    <location>
        <begin position="453"/>
        <end position="702"/>
    </location>
</feature>
<dbReference type="OrthoDB" id="342024at2759"/>
<dbReference type="Pfam" id="PF08938">
    <property type="entry name" value="HBS1_N"/>
    <property type="match status" value="1"/>
</dbReference>
<evidence type="ECO:0000256" key="3">
    <source>
        <dbReference type="ARBA" id="ARBA00022490"/>
    </source>
</evidence>
<evidence type="ECO:0000256" key="2">
    <source>
        <dbReference type="ARBA" id="ARBA00007249"/>
    </source>
</evidence>
<sequence length="914" mass="98679">MSRHRDVRNMNIHDELAEDDVSDTYDEDDQMAVGLAQVRSVLGEKDASGVDDKQIKDALWDSYFDVEGTISWLLGKSLIIQFPSKGQLIFWTDQRAKEAAAAAKKAITVDSEHAYTLVPDQDEAIQLPLSALQRLALQRRQAGSSSASHTTDKPSGLAGLAKGLSKKSLSVGPPLSATPTPANPPPKSSKLSALAQKSASLRANPVAKPPAPQTNTPTNMPLSKLALRIKAQKDAQEAAAQPQVKIDPHELELDTQPFKPEFERFGNLRPNDPYIAADPQVALLRKLRTGPSLFGDILASRQDSTNVAVSLAQVYSGIVSGPPSAFQFNTPSPDDAVMAAREGTRLNAYKKASAAHKAHAPPGLKKVNPNKQPPSNKATPKTAPSQRPSGSKKQLEQETTQNADTLDMDMAGLNIVKPQDSQPEEEAPPKISIARERILEEARKEATSGDSDGRKRLIFWVGHVDAGKSTLMGRLLYECGQVEEKRRREHERASEKAGKASFSWAWELDAGAEERERLVAIYITENNELIHFRGITMDIAQSVLPTEHRIISILDAPGHKDFVPNMISGASQADCALLVVDAATGAFEKGFEGGGQTREHIGVVRSLGVRNIVVAVNKMDMVDYRKSRFDEIQVALLPFLVQAGFNTSRVTFVPCAGVSGVNLTKSEEPALQSWWDGKPIVDHLGETKRLIIHVGQDFDTPLRIPISNVFKGVTSSGIGISGRISGGIVQVGERVRIVPGDETAVIKRLGIEKDDVNVQWAAAGSNVTIYLANIDPIHLSIGSVLCSPGDIVPLASSFNAQIIVFDIQLPIIGGSSVELFHHSREVPASVSKLIETVDRATGAVIKRNPRVLPKSSSAKVTISLRVSSGPSARPASIPLEPFSVNKEMGRILLRRGGETIAAGDRTGIVTEIFS</sequence>
<keyword evidence="5" id="KW-0378">Hydrolase</keyword>
<evidence type="ECO:0000256" key="4">
    <source>
        <dbReference type="ARBA" id="ARBA00022741"/>
    </source>
</evidence>
<dbReference type="OMA" id="FRMAISE"/>
<dbReference type="EMBL" id="AFRT01000985">
    <property type="protein sequence ID" value="ELU41823.1"/>
    <property type="molecule type" value="Genomic_DNA"/>
</dbReference>
<dbReference type="Proteomes" id="UP000011668">
    <property type="component" value="Unassembled WGS sequence"/>
</dbReference>
<comment type="similarity">
    <text evidence="2">Belongs to the TRAFAC class translation factor GTPase superfamily. Classic translation factor GTPase family. EF-Tu/EF-1A subfamily.</text>
</comment>
<proteinExistence type="inferred from homology"/>
<dbReference type="GO" id="GO:0005525">
    <property type="term" value="F:GTP binding"/>
    <property type="evidence" value="ECO:0007669"/>
    <property type="project" value="UniProtKB-KW"/>
</dbReference>
<dbReference type="PANTHER" id="PTHR23115">
    <property type="entry name" value="TRANSLATION FACTOR"/>
    <property type="match status" value="1"/>
</dbReference>
<comment type="catalytic activity">
    <reaction evidence="9">
        <text>GTP + H2O = GDP + phosphate + H(+)</text>
        <dbReference type="Rhea" id="RHEA:19669"/>
        <dbReference type="ChEBI" id="CHEBI:15377"/>
        <dbReference type="ChEBI" id="CHEBI:15378"/>
        <dbReference type="ChEBI" id="CHEBI:37565"/>
        <dbReference type="ChEBI" id="CHEBI:43474"/>
        <dbReference type="ChEBI" id="CHEBI:58189"/>
    </reaction>
    <physiologicalReaction direction="left-to-right" evidence="9">
        <dbReference type="Rhea" id="RHEA:19670"/>
    </physiologicalReaction>
</comment>
<dbReference type="SUPFAM" id="SSF52540">
    <property type="entry name" value="P-loop containing nucleoside triphosphate hydrolases"/>
    <property type="match status" value="1"/>
</dbReference>
<evidence type="ECO:0000259" key="11">
    <source>
        <dbReference type="PROSITE" id="PS51722"/>
    </source>
</evidence>
<evidence type="ECO:0000256" key="6">
    <source>
        <dbReference type="ARBA" id="ARBA00022845"/>
    </source>
</evidence>
<dbReference type="GO" id="GO:0006417">
    <property type="term" value="P:regulation of translation"/>
    <property type="evidence" value="ECO:0007669"/>
    <property type="project" value="UniProtKB-KW"/>
</dbReference>
<dbReference type="CDD" id="cd04093">
    <property type="entry name" value="HBS1_C_III"/>
    <property type="match status" value="1"/>
</dbReference>
<feature type="region of interest" description="Disordered" evidence="10">
    <location>
        <begin position="168"/>
        <end position="220"/>
    </location>
</feature>
<dbReference type="InterPro" id="IPR054696">
    <property type="entry name" value="GTP-eEF1A_C"/>
</dbReference>
<dbReference type="PROSITE" id="PS51722">
    <property type="entry name" value="G_TR_2"/>
    <property type="match status" value="1"/>
</dbReference>
<dbReference type="InterPro" id="IPR050100">
    <property type="entry name" value="TRAFAC_GTPase_members"/>
</dbReference>
<protein>
    <submittedName>
        <fullName evidence="12">EF Tu GTP binding domain-containing protein</fullName>
    </submittedName>
</protein>
<keyword evidence="7" id="KW-0648">Protein biosynthesis</keyword>
<evidence type="ECO:0000256" key="7">
    <source>
        <dbReference type="ARBA" id="ARBA00022917"/>
    </source>
</evidence>
<dbReference type="GO" id="GO:0003924">
    <property type="term" value="F:GTPase activity"/>
    <property type="evidence" value="ECO:0007669"/>
    <property type="project" value="InterPro"/>
</dbReference>
<evidence type="ECO:0000256" key="9">
    <source>
        <dbReference type="ARBA" id="ARBA00049117"/>
    </source>
</evidence>
<dbReference type="InterPro" id="IPR000795">
    <property type="entry name" value="T_Tr_GTP-bd_dom"/>
</dbReference>
<comment type="caution">
    <text evidence="12">The sequence shown here is derived from an EMBL/GenBank/DDBJ whole genome shotgun (WGS) entry which is preliminary data.</text>
</comment>
<reference evidence="12 13" key="1">
    <citation type="journal article" date="2013" name="Nat. Commun.">
        <title>The evolution and pathogenic mechanisms of the rice sheath blight pathogen.</title>
        <authorList>
            <person name="Zheng A."/>
            <person name="Lin R."/>
            <person name="Xu L."/>
            <person name="Qin P."/>
            <person name="Tang C."/>
            <person name="Ai P."/>
            <person name="Zhang D."/>
            <person name="Liu Y."/>
            <person name="Sun Z."/>
            <person name="Feng H."/>
            <person name="Wang Y."/>
            <person name="Chen Y."/>
            <person name="Liang X."/>
            <person name="Fu R."/>
            <person name="Li Q."/>
            <person name="Zhang J."/>
            <person name="Yu X."/>
            <person name="Xie Z."/>
            <person name="Ding L."/>
            <person name="Guan P."/>
            <person name="Tang J."/>
            <person name="Liang Y."/>
            <person name="Wang S."/>
            <person name="Deng Q."/>
            <person name="Li S."/>
            <person name="Zhu J."/>
            <person name="Wang L."/>
            <person name="Liu H."/>
            <person name="Li P."/>
        </authorList>
    </citation>
    <scope>NUCLEOTIDE SEQUENCE [LARGE SCALE GENOMIC DNA]</scope>
    <source>
        <strain evidence="13">AG-1 IA</strain>
    </source>
</reference>
<dbReference type="SUPFAM" id="SSF50465">
    <property type="entry name" value="EF-Tu/eEF-1alpha/eIF2-gamma C-terminal domain"/>
    <property type="match status" value="1"/>
</dbReference>
<dbReference type="InterPro" id="IPR027417">
    <property type="entry name" value="P-loop_NTPase"/>
</dbReference>
<dbReference type="GO" id="GO:0002184">
    <property type="term" value="P:cytoplasmic translational termination"/>
    <property type="evidence" value="ECO:0007669"/>
    <property type="project" value="UniProtKB-ARBA"/>
</dbReference>
<dbReference type="GO" id="GO:0005829">
    <property type="term" value="C:cytosol"/>
    <property type="evidence" value="ECO:0007669"/>
    <property type="project" value="GOC"/>
</dbReference>
<accession>L8WYK1</accession>
<dbReference type="FunFam" id="2.40.30.10:FF:000020">
    <property type="entry name" value="Translation elongation factor EF-1"/>
    <property type="match status" value="1"/>
</dbReference>
<feature type="compositionally biased region" description="Polar residues" evidence="10">
    <location>
        <begin position="369"/>
        <end position="404"/>
    </location>
</feature>
<comment type="subcellular location">
    <subcellularLocation>
        <location evidence="1">Cytoplasm</location>
    </subcellularLocation>
</comment>
<gene>
    <name evidence="12" type="ORF">AG1IA_04143</name>
</gene>
<dbReference type="InterPro" id="IPR009001">
    <property type="entry name" value="Transl_elong_EF1A/Init_IF2_C"/>
</dbReference>
<keyword evidence="4" id="KW-0547">Nucleotide-binding</keyword>
<dbReference type="InterPro" id="IPR009000">
    <property type="entry name" value="Transl_B-barrel_sf"/>
</dbReference>
<evidence type="ECO:0000256" key="10">
    <source>
        <dbReference type="SAM" id="MobiDB-lite"/>
    </source>
</evidence>
<dbReference type="PRINTS" id="PR00315">
    <property type="entry name" value="ELONGATNFCT"/>
</dbReference>
<organism evidence="12 13">
    <name type="scientific">Thanatephorus cucumeris (strain AG1-IA)</name>
    <name type="common">Rice sheath blight fungus</name>
    <name type="synonym">Rhizoctonia solani</name>
    <dbReference type="NCBI Taxonomy" id="983506"/>
    <lineage>
        <taxon>Eukaryota</taxon>
        <taxon>Fungi</taxon>
        <taxon>Dikarya</taxon>
        <taxon>Basidiomycota</taxon>
        <taxon>Agaricomycotina</taxon>
        <taxon>Agaricomycetes</taxon>
        <taxon>Cantharellales</taxon>
        <taxon>Ceratobasidiaceae</taxon>
        <taxon>Rhizoctonia</taxon>
        <taxon>Rhizoctonia solani AG-1</taxon>
    </lineage>
</organism>
<feature type="region of interest" description="Disordered" evidence="10">
    <location>
        <begin position="140"/>
        <end position="159"/>
    </location>
</feature>
<keyword evidence="8" id="KW-0342">GTP-binding</keyword>
<feature type="compositionally biased region" description="Low complexity" evidence="10">
    <location>
        <begin position="188"/>
        <end position="201"/>
    </location>
</feature>
<keyword evidence="3" id="KW-0963">Cytoplasm</keyword>
<dbReference type="SUPFAM" id="SSF50447">
    <property type="entry name" value="Translation proteins"/>
    <property type="match status" value="1"/>
</dbReference>
<keyword evidence="6" id="KW-0810">Translation regulation</keyword>
<dbReference type="Gene3D" id="3.40.50.300">
    <property type="entry name" value="P-loop containing nucleotide triphosphate hydrolases"/>
    <property type="match status" value="1"/>
</dbReference>
<dbReference type="STRING" id="983506.L8WYK1"/>
<dbReference type="Pfam" id="PF22594">
    <property type="entry name" value="GTP-eEF1A_C"/>
    <property type="match status" value="1"/>
</dbReference>
<dbReference type="Gene3D" id="2.40.30.10">
    <property type="entry name" value="Translation factors"/>
    <property type="match status" value="2"/>
</dbReference>
<evidence type="ECO:0000256" key="8">
    <source>
        <dbReference type="ARBA" id="ARBA00023134"/>
    </source>
</evidence>
<dbReference type="CDD" id="cd16267">
    <property type="entry name" value="HBS1-like_II"/>
    <property type="match status" value="1"/>
</dbReference>
<dbReference type="InterPro" id="IPR015033">
    <property type="entry name" value="HBS1-like_N"/>
</dbReference>
<evidence type="ECO:0000313" key="12">
    <source>
        <dbReference type="EMBL" id="ELU41823.1"/>
    </source>
</evidence>
<dbReference type="AlphaFoldDB" id="L8WYK1"/>
<evidence type="ECO:0000256" key="1">
    <source>
        <dbReference type="ARBA" id="ARBA00004496"/>
    </source>
</evidence>
<feature type="region of interest" description="Disordered" evidence="10">
    <location>
        <begin position="349"/>
        <end position="408"/>
    </location>
</feature>
<name>L8WYK1_THACA</name>
<dbReference type="HOGENOM" id="CLU_007265_3_2_1"/>
<evidence type="ECO:0000256" key="5">
    <source>
        <dbReference type="ARBA" id="ARBA00022801"/>
    </source>
</evidence>
<dbReference type="FunFam" id="2.40.30.10:FF:000070">
    <property type="entry name" value="Translation elongation factor EF-1 subunit"/>
    <property type="match status" value="1"/>
</dbReference>
<evidence type="ECO:0000313" key="13">
    <source>
        <dbReference type="Proteomes" id="UP000011668"/>
    </source>
</evidence>